<evidence type="ECO:0000256" key="1">
    <source>
        <dbReference type="ARBA" id="ARBA00004648"/>
    </source>
</evidence>
<evidence type="ECO:0000256" key="8">
    <source>
        <dbReference type="ARBA" id="ARBA00023136"/>
    </source>
</evidence>
<evidence type="ECO:0000256" key="6">
    <source>
        <dbReference type="ARBA" id="ARBA00022968"/>
    </source>
</evidence>
<dbReference type="PANTHER" id="PTHR10806">
    <property type="entry name" value="SIGNAL PEPTIDASE COMPLEX CATALYTIC SUBUNIT SEC11"/>
    <property type="match status" value="1"/>
</dbReference>
<dbReference type="NCBIfam" id="TIGR02228">
    <property type="entry name" value="sigpep_I_arch"/>
    <property type="match status" value="1"/>
</dbReference>
<dbReference type="Pfam" id="PF10502">
    <property type="entry name" value="Peptidase_S26"/>
    <property type="match status" value="1"/>
</dbReference>
<name>A0ABU9K604_9BACI</name>
<evidence type="ECO:0000313" key="13">
    <source>
        <dbReference type="EMBL" id="MEL3970699.1"/>
    </source>
</evidence>
<evidence type="ECO:0000313" key="14">
    <source>
        <dbReference type="Proteomes" id="UP001389717"/>
    </source>
</evidence>
<feature type="domain" description="Peptidase S26" evidence="12">
    <location>
        <begin position="42"/>
        <end position="87"/>
    </location>
</feature>
<keyword evidence="4 13" id="KW-0378">Hydrolase</keyword>
<dbReference type="Proteomes" id="UP001389717">
    <property type="component" value="Unassembled WGS sequence"/>
</dbReference>
<evidence type="ECO:0000259" key="12">
    <source>
        <dbReference type="Pfam" id="PF10502"/>
    </source>
</evidence>
<dbReference type="InterPro" id="IPR036286">
    <property type="entry name" value="LexA/Signal_pep-like_sf"/>
</dbReference>
<dbReference type="InterPro" id="IPR001733">
    <property type="entry name" value="Peptidase_S26B"/>
</dbReference>
<keyword evidence="8 11" id="KW-0472">Membrane</keyword>
<keyword evidence="3 11" id="KW-0812">Transmembrane</keyword>
<sequence length="196" mass="21865">MTKTKWWKWTSNILYGVMFIFLLTMIIIVMSSRASGGEPELFGYQLKTVLSGSMEPTFKTGSLILVEKLENPTNLKKGDVITFQQDEANVVTHRIIEVLKQGDNTFYRTQGDNNQDADTNPVLSQNIVAKYSGFTIPLIGYFLQWASSPLGTGILLIVPGVLLLGYAGWTIRQAIKELETKMKEAAKPEDAEKIVS</sequence>
<keyword evidence="5" id="KW-0256">Endoplasmic reticulum</keyword>
<dbReference type="InterPro" id="IPR019533">
    <property type="entry name" value="Peptidase_S26"/>
</dbReference>
<dbReference type="EMBL" id="JBBYAF010000001">
    <property type="protein sequence ID" value="MEL3970699.1"/>
    <property type="molecule type" value="Genomic_DNA"/>
</dbReference>
<dbReference type="PRINTS" id="PR00728">
    <property type="entry name" value="SIGNALPTASE"/>
</dbReference>
<keyword evidence="14" id="KW-1185">Reference proteome</keyword>
<evidence type="ECO:0000256" key="7">
    <source>
        <dbReference type="ARBA" id="ARBA00022989"/>
    </source>
</evidence>
<feature type="transmembrane region" description="Helical" evidence="11">
    <location>
        <begin position="12"/>
        <end position="31"/>
    </location>
</feature>
<dbReference type="GO" id="GO:0009003">
    <property type="term" value="F:signal peptidase activity"/>
    <property type="evidence" value="ECO:0007669"/>
    <property type="project" value="UniProtKB-EC"/>
</dbReference>
<feature type="transmembrane region" description="Helical" evidence="11">
    <location>
        <begin position="150"/>
        <end position="171"/>
    </location>
</feature>
<dbReference type="PROSITE" id="PS00501">
    <property type="entry name" value="SPASE_I_1"/>
    <property type="match status" value="1"/>
</dbReference>
<evidence type="ECO:0000256" key="11">
    <source>
        <dbReference type="SAM" id="Phobius"/>
    </source>
</evidence>
<organism evidence="13 14">
    <name type="scientific">Rossellomorea oryzaecorticis</name>
    <dbReference type="NCBI Taxonomy" id="1396505"/>
    <lineage>
        <taxon>Bacteria</taxon>
        <taxon>Bacillati</taxon>
        <taxon>Bacillota</taxon>
        <taxon>Bacilli</taxon>
        <taxon>Bacillales</taxon>
        <taxon>Bacillaceae</taxon>
        <taxon>Rossellomorea</taxon>
    </lineage>
</organism>
<dbReference type="CDD" id="cd06530">
    <property type="entry name" value="S26_SPase_I"/>
    <property type="match status" value="1"/>
</dbReference>
<accession>A0ABU9K604</accession>
<dbReference type="PANTHER" id="PTHR10806:SF6">
    <property type="entry name" value="SIGNAL PEPTIDASE COMPLEX CATALYTIC SUBUNIT SEC11"/>
    <property type="match status" value="1"/>
</dbReference>
<proteinExistence type="predicted"/>
<dbReference type="SUPFAM" id="SSF51306">
    <property type="entry name" value="LexA/Signal peptidase"/>
    <property type="match status" value="1"/>
</dbReference>
<keyword evidence="7 11" id="KW-1133">Transmembrane helix</keyword>
<dbReference type="EC" id="3.4.21.89" evidence="10"/>
<keyword evidence="2" id="KW-0645">Protease</keyword>
<dbReference type="Gene3D" id="2.10.109.10">
    <property type="entry name" value="Umud Fragment, subunit A"/>
    <property type="match status" value="1"/>
</dbReference>
<dbReference type="RefSeq" id="WP_341979181.1">
    <property type="nucleotide sequence ID" value="NZ_JBBYAF010000001.1"/>
</dbReference>
<dbReference type="InterPro" id="IPR019756">
    <property type="entry name" value="Pept_S26A_signal_pept_1_Ser-AS"/>
</dbReference>
<gene>
    <name evidence="13" type="ORF">AAEO50_00255</name>
</gene>
<evidence type="ECO:0000256" key="10">
    <source>
        <dbReference type="NCBIfam" id="TIGR02228"/>
    </source>
</evidence>
<comment type="function">
    <text evidence="9">Catalytic component of the signal peptidase complex (SPC) which catalyzes the cleavage of N-terminal signal sequences from nascent proteins as they are translocated into the lumen of the endoplasmic reticulum. Specifically cleaves N-terminal signal peptides that contain a hydrophobic alpha-helix (h-region) shorter than 18-20 amino acids.</text>
</comment>
<evidence type="ECO:0000256" key="9">
    <source>
        <dbReference type="ARBA" id="ARBA00045533"/>
    </source>
</evidence>
<evidence type="ECO:0000256" key="4">
    <source>
        <dbReference type="ARBA" id="ARBA00022801"/>
    </source>
</evidence>
<evidence type="ECO:0000256" key="2">
    <source>
        <dbReference type="ARBA" id="ARBA00022670"/>
    </source>
</evidence>
<comment type="subcellular location">
    <subcellularLocation>
        <location evidence="1">Endoplasmic reticulum membrane</location>
        <topology evidence="1">Single-pass type II membrane protein</topology>
    </subcellularLocation>
</comment>
<comment type="caution">
    <text evidence="13">The sequence shown here is derived from an EMBL/GenBank/DDBJ whole genome shotgun (WGS) entry which is preliminary data.</text>
</comment>
<keyword evidence="6" id="KW-0735">Signal-anchor</keyword>
<reference evidence="13 14" key="1">
    <citation type="submission" date="2024-04" db="EMBL/GenBank/DDBJ databases">
        <title>Bacillus oryzaecorticis sp. nov., a moderately halophilic bacterium isolated from rice husks.</title>
        <authorList>
            <person name="Zhu H.-S."/>
        </authorList>
    </citation>
    <scope>NUCLEOTIDE SEQUENCE [LARGE SCALE GENOMIC DNA]</scope>
    <source>
        <strain evidence="13 14">ZC255</strain>
    </source>
</reference>
<protein>
    <recommendedName>
        <fullName evidence="10">Signal peptidase I</fullName>
        <ecNumber evidence="10">3.4.21.89</ecNumber>
    </recommendedName>
</protein>
<evidence type="ECO:0000256" key="3">
    <source>
        <dbReference type="ARBA" id="ARBA00022692"/>
    </source>
</evidence>
<dbReference type="NCBIfam" id="NF046067">
    <property type="entry name" value="SigPepSipWBacil"/>
    <property type="match status" value="1"/>
</dbReference>
<evidence type="ECO:0000256" key="5">
    <source>
        <dbReference type="ARBA" id="ARBA00022824"/>
    </source>
</evidence>